<name>A0AAU3HT20_9ACTN</name>
<accession>A0AAU3HT20</accession>
<reference evidence="1" key="1">
    <citation type="submission" date="2022-10" db="EMBL/GenBank/DDBJ databases">
        <title>The complete genomes of actinobacterial strains from the NBC collection.</title>
        <authorList>
            <person name="Joergensen T.S."/>
            <person name="Alvarez Arevalo M."/>
            <person name="Sterndorff E.B."/>
            <person name="Faurdal D."/>
            <person name="Vuksanovic O."/>
            <person name="Mourched A.-S."/>
            <person name="Charusanti P."/>
            <person name="Shaw S."/>
            <person name="Blin K."/>
            <person name="Weber T."/>
        </authorList>
    </citation>
    <scope>NUCLEOTIDE SEQUENCE</scope>
    <source>
        <strain evidence="1">NBC_01393</strain>
    </source>
</reference>
<organism evidence="1">
    <name type="scientific">Streptomyces sp. NBC_01393</name>
    <dbReference type="NCBI Taxonomy" id="2903851"/>
    <lineage>
        <taxon>Bacteria</taxon>
        <taxon>Bacillati</taxon>
        <taxon>Actinomycetota</taxon>
        <taxon>Actinomycetes</taxon>
        <taxon>Kitasatosporales</taxon>
        <taxon>Streptomycetaceae</taxon>
        <taxon>Streptomyces</taxon>
    </lineage>
</organism>
<dbReference type="EMBL" id="CP109546">
    <property type="protein sequence ID" value="WTZ07564.1"/>
    <property type="molecule type" value="Genomic_DNA"/>
</dbReference>
<sequence length="46" mass="5314">MTNEGSRAVRYRTAVVVPPSQYEVILVSSWARYRLRGRNRTPATTF</sequence>
<proteinExistence type="predicted"/>
<protein>
    <submittedName>
        <fullName evidence="1">Uncharacterized protein</fullName>
    </submittedName>
</protein>
<evidence type="ECO:0000313" key="1">
    <source>
        <dbReference type="EMBL" id="WTZ07564.1"/>
    </source>
</evidence>
<dbReference type="AlphaFoldDB" id="A0AAU3HT20"/>
<gene>
    <name evidence="1" type="ORF">OG699_05840</name>
</gene>